<dbReference type="EMBL" id="UOEU01000072">
    <property type="protein sequence ID" value="VAW30620.1"/>
    <property type="molecule type" value="Genomic_DNA"/>
</dbReference>
<protein>
    <recommendedName>
        <fullName evidence="2">McrBC 5-methylcytosine restriction system component</fullName>
    </recommendedName>
</protein>
<sequence length="406" mass="45620">MQATTSLRQLTLGEYETLTLPASDLPAHVGEQLWRLLDQSGKKLLVAFPSPKTENCWQLTAQGWVGQFTLPKPDRYTLTILPKVSIAHLFHLWEVAYDLRLGHLLDGLTGMDSIPAFYSILAQFLAQRVIQRGRLGFQRAYLEQTAVLPYVRGRLLTNQLAGASPSVQLACRFNAQTADILDNQILTYTLRQIARSGQCSPAAQTAVRRAYHLLQPITTLRPFQANDCLNRSYSRLNQDYAVMHALCRFFLEHTGPQLQHGTQPMIPFLLNMPQLFERFVANWLKSALPAPYRIKAQESTTIGPNDELRFQIDLTLYDGNGRPLAVLDTKYKTPDKPSPADISQVITYAKAKGCHHAMLIYPQPLPKPLHVQVGDVHLHTLAFSLDGNLDVAGSHFIAQLQEQLHL</sequence>
<dbReference type="InterPro" id="IPR011604">
    <property type="entry name" value="PDDEXK-like_dom_sf"/>
</dbReference>
<accession>A0A3B0UNA8</accession>
<reference evidence="1" key="1">
    <citation type="submission" date="2018-06" db="EMBL/GenBank/DDBJ databases">
        <authorList>
            <person name="Zhirakovskaya E."/>
        </authorList>
    </citation>
    <scope>NUCLEOTIDE SEQUENCE</scope>
</reference>
<dbReference type="Pfam" id="PF10117">
    <property type="entry name" value="McrBC"/>
    <property type="match status" value="1"/>
</dbReference>
<dbReference type="PANTHER" id="PTHR38733">
    <property type="entry name" value="PROTEIN MCRC"/>
    <property type="match status" value="1"/>
</dbReference>
<proteinExistence type="predicted"/>
<dbReference type="Gene3D" id="3.90.320.10">
    <property type="match status" value="1"/>
</dbReference>
<gene>
    <name evidence="1" type="ORF">MNBD_CHLOROFLEXI01-2361</name>
</gene>
<organism evidence="1">
    <name type="scientific">hydrothermal vent metagenome</name>
    <dbReference type="NCBI Taxonomy" id="652676"/>
    <lineage>
        <taxon>unclassified sequences</taxon>
        <taxon>metagenomes</taxon>
        <taxon>ecological metagenomes</taxon>
    </lineage>
</organism>
<dbReference type="InterPro" id="IPR019292">
    <property type="entry name" value="McrC"/>
</dbReference>
<name>A0A3B0UNA8_9ZZZZ</name>
<evidence type="ECO:0000313" key="1">
    <source>
        <dbReference type="EMBL" id="VAW30620.1"/>
    </source>
</evidence>
<dbReference type="AlphaFoldDB" id="A0A3B0UNA8"/>
<evidence type="ECO:0008006" key="2">
    <source>
        <dbReference type="Google" id="ProtNLM"/>
    </source>
</evidence>
<dbReference type="PANTHER" id="PTHR38733:SF1">
    <property type="entry name" value="TYPE IV METHYL-DIRECTED RESTRICTION ENZYME ECOKMCRBC"/>
    <property type="match status" value="1"/>
</dbReference>